<keyword evidence="2" id="KW-0963">Cytoplasm</keyword>
<keyword evidence="5" id="KW-0833">Ubl conjugation pathway</keyword>
<feature type="domain" description="UBC core" evidence="9">
    <location>
        <begin position="205"/>
        <end position="373"/>
    </location>
</feature>
<dbReference type="InterPro" id="IPR000608">
    <property type="entry name" value="UBC"/>
</dbReference>
<evidence type="ECO:0000313" key="11">
    <source>
        <dbReference type="Proteomes" id="UP001168821"/>
    </source>
</evidence>
<reference evidence="10" key="1">
    <citation type="journal article" date="2023" name="G3 (Bethesda)">
        <title>Whole genome assemblies of Zophobas morio and Tenebrio molitor.</title>
        <authorList>
            <person name="Kaur S."/>
            <person name="Stinson S.A."/>
            <person name="diCenzo G.C."/>
        </authorList>
    </citation>
    <scope>NUCLEOTIDE SEQUENCE</scope>
    <source>
        <strain evidence="10">QUZm001</strain>
    </source>
</reference>
<dbReference type="FunFam" id="3.10.110.10:FF:000006">
    <property type="entry name" value="Ubiquitin-conjugating enzyme E2 Q2"/>
    <property type="match status" value="1"/>
</dbReference>
<evidence type="ECO:0000256" key="5">
    <source>
        <dbReference type="ARBA" id="ARBA00022786"/>
    </source>
</evidence>
<feature type="region of interest" description="Disordered" evidence="8">
    <location>
        <begin position="137"/>
        <end position="174"/>
    </location>
</feature>
<evidence type="ECO:0000256" key="2">
    <source>
        <dbReference type="ARBA" id="ARBA00022490"/>
    </source>
</evidence>
<dbReference type="InterPro" id="IPR016135">
    <property type="entry name" value="UBQ-conjugating_enzyme/RWD"/>
</dbReference>
<proteinExistence type="predicted"/>
<dbReference type="InterPro" id="IPR050113">
    <property type="entry name" value="Ub_conjugating_enzyme"/>
</dbReference>
<dbReference type="Pfam" id="PF00179">
    <property type="entry name" value="UQ_con"/>
    <property type="match status" value="1"/>
</dbReference>
<dbReference type="PROSITE" id="PS50127">
    <property type="entry name" value="UBC_2"/>
    <property type="match status" value="1"/>
</dbReference>
<dbReference type="GO" id="GO:0005524">
    <property type="term" value="F:ATP binding"/>
    <property type="evidence" value="ECO:0007669"/>
    <property type="project" value="UniProtKB-KW"/>
</dbReference>
<accession>A0AA38MRJ6</accession>
<keyword evidence="4" id="KW-0547">Nucleotide-binding</keyword>
<sequence length="380" mass="42866">MACLNTLKQEIRTLEGFFSKNHERFQIVSASVDELSCRFIGKNGKKYEIHANITETYPSVPPVWFADSEETSITNAVQILSNTEGLDNHVLHQVSILLRELCRLHAVPEPPDLDRLHIPDPQTTNRISAADELMEDEGLDSEADGDIADSDAEEDSDADEDLAMEMEDSRPKADEMGVEHLATLERLRQNQRQEYLKGSVSGSVQATDRLMKELRDIYRSESFKNKMYQIELVNESLYEWNIRLMAVDPDSPLSHDLQMLKEKEGKDAILLNMLFKDTYPFEPPFVRVVHPIISGGYVLVGGAICMELLTKQGWSSAYTVEAVIMQISATLVKGKARIQFGTPKVCSQGQYSLARAQQSFKSLVQIHEKNGWFTPPKEDG</sequence>
<evidence type="ECO:0000256" key="8">
    <source>
        <dbReference type="SAM" id="MobiDB-lite"/>
    </source>
</evidence>
<dbReference type="PANTHER" id="PTHR24067">
    <property type="entry name" value="UBIQUITIN-CONJUGATING ENZYME E2"/>
    <property type="match status" value="1"/>
</dbReference>
<dbReference type="EMBL" id="JALNTZ010000001">
    <property type="protein sequence ID" value="KAJ3664658.1"/>
    <property type="molecule type" value="Genomic_DNA"/>
</dbReference>
<evidence type="ECO:0000259" key="9">
    <source>
        <dbReference type="PROSITE" id="PS50127"/>
    </source>
</evidence>
<dbReference type="AlphaFoldDB" id="A0AA38MRJ6"/>
<evidence type="ECO:0000256" key="7">
    <source>
        <dbReference type="ARBA" id="ARBA00022843"/>
    </source>
</evidence>
<dbReference type="GO" id="GO:0004842">
    <property type="term" value="F:ubiquitin-protein transferase activity"/>
    <property type="evidence" value="ECO:0007669"/>
    <property type="project" value="UniProtKB-ARBA"/>
</dbReference>
<comment type="caution">
    <text evidence="10">The sequence shown here is derived from an EMBL/GenBank/DDBJ whole genome shotgun (WGS) entry which is preliminary data.</text>
</comment>
<keyword evidence="11" id="KW-1185">Reference proteome</keyword>
<feature type="compositionally biased region" description="Acidic residues" evidence="8">
    <location>
        <begin position="137"/>
        <end position="166"/>
    </location>
</feature>
<comment type="subcellular location">
    <subcellularLocation>
        <location evidence="1">Cytoplasm</location>
    </subcellularLocation>
</comment>
<organism evidence="10 11">
    <name type="scientific">Zophobas morio</name>
    <dbReference type="NCBI Taxonomy" id="2755281"/>
    <lineage>
        <taxon>Eukaryota</taxon>
        <taxon>Metazoa</taxon>
        <taxon>Ecdysozoa</taxon>
        <taxon>Arthropoda</taxon>
        <taxon>Hexapoda</taxon>
        <taxon>Insecta</taxon>
        <taxon>Pterygota</taxon>
        <taxon>Neoptera</taxon>
        <taxon>Endopterygota</taxon>
        <taxon>Coleoptera</taxon>
        <taxon>Polyphaga</taxon>
        <taxon>Cucujiformia</taxon>
        <taxon>Tenebrionidae</taxon>
        <taxon>Zophobas</taxon>
    </lineage>
</organism>
<dbReference type="GO" id="GO:0005737">
    <property type="term" value="C:cytoplasm"/>
    <property type="evidence" value="ECO:0007669"/>
    <property type="project" value="UniProtKB-SubCell"/>
</dbReference>
<dbReference type="Proteomes" id="UP001168821">
    <property type="component" value="Unassembled WGS sequence"/>
</dbReference>
<dbReference type="CDD" id="cd23802">
    <property type="entry name" value="UBCc_UBE2Q"/>
    <property type="match status" value="1"/>
</dbReference>
<gene>
    <name evidence="10" type="ORF">Zmor_000209</name>
</gene>
<keyword evidence="3" id="KW-0808">Transferase</keyword>
<evidence type="ECO:0000256" key="3">
    <source>
        <dbReference type="ARBA" id="ARBA00022679"/>
    </source>
</evidence>
<evidence type="ECO:0000313" key="10">
    <source>
        <dbReference type="EMBL" id="KAJ3664658.1"/>
    </source>
</evidence>
<evidence type="ECO:0000256" key="6">
    <source>
        <dbReference type="ARBA" id="ARBA00022840"/>
    </source>
</evidence>
<keyword evidence="6" id="KW-0067">ATP-binding</keyword>
<evidence type="ECO:0000256" key="1">
    <source>
        <dbReference type="ARBA" id="ARBA00004496"/>
    </source>
</evidence>
<dbReference type="SMART" id="SM00212">
    <property type="entry name" value="UBCc"/>
    <property type="match status" value="1"/>
</dbReference>
<protein>
    <recommendedName>
        <fullName evidence="9">UBC core domain-containing protein</fullName>
    </recommendedName>
</protein>
<keyword evidence="7" id="KW-0832">Ubl conjugation</keyword>
<dbReference type="Gene3D" id="3.10.110.10">
    <property type="entry name" value="Ubiquitin Conjugating Enzyme"/>
    <property type="match status" value="1"/>
</dbReference>
<dbReference type="SUPFAM" id="SSF54495">
    <property type="entry name" value="UBC-like"/>
    <property type="match status" value="1"/>
</dbReference>
<evidence type="ECO:0000256" key="4">
    <source>
        <dbReference type="ARBA" id="ARBA00022741"/>
    </source>
</evidence>
<name>A0AA38MRJ6_9CUCU</name>